<dbReference type="Pfam" id="PF05193">
    <property type="entry name" value="Peptidase_M16_C"/>
    <property type="match status" value="1"/>
</dbReference>
<proteinExistence type="predicted"/>
<reference evidence="2 3" key="1">
    <citation type="submission" date="2018-05" db="EMBL/GenBank/DDBJ databases">
        <authorList>
            <person name="Goeker M."/>
            <person name="Huntemann M."/>
            <person name="Clum A."/>
            <person name="Pillay M."/>
            <person name="Palaniappan K."/>
            <person name="Varghese N."/>
            <person name="Mikhailova N."/>
            <person name="Stamatis D."/>
            <person name="Reddy T."/>
            <person name="Daum C."/>
            <person name="Shapiro N."/>
            <person name="Ivanova N."/>
            <person name="Kyrpides N."/>
            <person name="Woyke T."/>
        </authorList>
    </citation>
    <scope>NUCLEOTIDE SEQUENCE [LARGE SCALE GENOMIC DNA]</scope>
    <source>
        <strain evidence="2 3">DSM 26524</strain>
    </source>
</reference>
<feature type="domain" description="Peptidase M16C associated" evidence="1">
    <location>
        <begin position="462"/>
        <end position="712"/>
    </location>
</feature>
<dbReference type="GO" id="GO:0004222">
    <property type="term" value="F:metalloendopeptidase activity"/>
    <property type="evidence" value="ECO:0007669"/>
    <property type="project" value="TreeGrafter"/>
</dbReference>
<accession>A0AB73SXU4</accession>
<dbReference type="Gene3D" id="3.30.830.10">
    <property type="entry name" value="Metalloenzyme, LuxS/M16 peptidase-like"/>
    <property type="match status" value="4"/>
</dbReference>
<dbReference type="SUPFAM" id="SSF63411">
    <property type="entry name" value="LuxS/MPP-like metallohydrolase"/>
    <property type="match status" value="4"/>
</dbReference>
<dbReference type="SMART" id="SM01264">
    <property type="entry name" value="M16C_associated"/>
    <property type="match status" value="1"/>
</dbReference>
<comment type="caution">
    <text evidence="2">The sequence shown here is derived from an EMBL/GenBank/DDBJ whole genome shotgun (WGS) entry which is preliminary data.</text>
</comment>
<name>A0AB73SXU4_9FIRM</name>
<evidence type="ECO:0000313" key="2">
    <source>
        <dbReference type="EMBL" id="PWJ72140.1"/>
    </source>
</evidence>
<evidence type="ECO:0000313" key="3">
    <source>
        <dbReference type="Proteomes" id="UP000245412"/>
    </source>
</evidence>
<dbReference type="Pfam" id="PF00675">
    <property type="entry name" value="Peptidase_M16"/>
    <property type="match status" value="1"/>
</dbReference>
<dbReference type="InterPro" id="IPR011765">
    <property type="entry name" value="Pept_M16_N"/>
</dbReference>
<dbReference type="InterPro" id="IPR011249">
    <property type="entry name" value="Metalloenz_LuxS/M16"/>
</dbReference>
<dbReference type="GO" id="GO:0016485">
    <property type="term" value="P:protein processing"/>
    <property type="evidence" value="ECO:0007669"/>
    <property type="project" value="TreeGrafter"/>
</dbReference>
<dbReference type="EMBL" id="QGGY01000021">
    <property type="protein sequence ID" value="PWJ72140.1"/>
    <property type="molecule type" value="Genomic_DNA"/>
</dbReference>
<dbReference type="AlphaFoldDB" id="A0AB73SXU4"/>
<sequence length="973" mass="110790">MKSYNLPAYELVKQEEITDIQSSGYVFKHKKSGARVMVISNEDENKVFHIAFRTPPADSTGVAHILEHSVLCGSRKFPSKDPFVELVKGSLNTFLNAMTYPDKTMYPVASCNDKDFKNLMHVYMDAVFFTNIYEKEEIFRQEGWCYHLEKPEDELTYNGVVYNEMKGAFSSPEDVLDREILNSLYPDTPYGNESGGDPAFIPDLKYSEFLDFHSRYYHPSNSYIYLYGNMDVEERLEWLDREYLCQYDAVCVDSKIPLQPAFEAPAELMEKYSISNTDTETDNTYLSFNVSVGTSLDVKLSNAFAVIEYALLSAPGAPLKQALLDAKVGKDIMGSYESGIYQPMFSVIAKNSNLSSREEFLRIIREVLSGIVENGVDEKALLAGINNMEFRFREADYGSYPKGLMYGIDVMDSWLYDDEHPFDYLRQLDVFEFLKEQVGTGYYEGLIKKYLLENTHASVVIVEPEKGLTARIDEETRNKLAAYKAGLSREEIDLLVEKTEKLRLFQETPSTEEELETIPMLQKEDIKKTVEPLYNEEHDFDGTKVLYHRLPTNGVAYLSLLFSADCVPKEYIPYLGILRSVLTMVDTENYTYGELFNEININTGGIFTGLFAYADPERENAYRAVFEIKSKTLYDKIGFTFNMIEEIILTSKVDDEKRLYEIIAEIKSRLSMRLNSAGHSTAASRAMSYFSNPAVFSDSVTGIAYYKLIEEIEEHFDEKKAELISILKELIRLLFRQDNMMVNYTSDPEGFEGLDAYVGELKSKLGTDKVQPVDNQLSPGGHNEGFMTSSKIQYVARAGNFKKAGYEYTGALKILKLILSYEYLWVNIRVKGGAYGCMSGFGRTGDSYFVSYRDPNLRKTDEVYQGIADYVKNFQVSDRDMLKYIIGTVSELDTPLTPSGKGSRSLSAYLNKMSEEELQRERNEVLNAGQEDIRALAPIIEAILAEDCICVIGNEEKLQEEKDMFDELKPFVG</sequence>
<dbReference type="InterPro" id="IPR055130">
    <property type="entry name" value="PreP_C"/>
</dbReference>
<dbReference type="FunFam" id="3.30.830.10:FF:000034">
    <property type="entry name" value="presequence protease 1, chloroplastic/mitochondrial"/>
    <property type="match status" value="1"/>
</dbReference>
<dbReference type="RefSeq" id="WP_109748715.1">
    <property type="nucleotide sequence ID" value="NZ_JANKBI010000025.1"/>
</dbReference>
<dbReference type="InterPro" id="IPR013578">
    <property type="entry name" value="Peptidase_M16C_assoc"/>
</dbReference>
<dbReference type="Pfam" id="PF22516">
    <property type="entry name" value="PreP_C"/>
    <property type="match status" value="1"/>
</dbReference>
<dbReference type="Pfam" id="PF08367">
    <property type="entry name" value="M16C_assoc"/>
    <property type="match status" value="1"/>
</dbReference>
<gene>
    <name evidence="2" type="ORF">C7383_1215</name>
</gene>
<protein>
    <recommendedName>
        <fullName evidence="1">Peptidase M16C associated domain-containing protein</fullName>
    </recommendedName>
</protein>
<evidence type="ECO:0000259" key="1">
    <source>
        <dbReference type="SMART" id="SM01264"/>
    </source>
</evidence>
<organism evidence="2 3">
    <name type="scientific">Murimonas intestini</name>
    <dbReference type="NCBI Taxonomy" id="1337051"/>
    <lineage>
        <taxon>Bacteria</taxon>
        <taxon>Bacillati</taxon>
        <taxon>Bacillota</taxon>
        <taxon>Clostridia</taxon>
        <taxon>Lachnospirales</taxon>
        <taxon>Lachnospiraceae</taxon>
        <taxon>Murimonas</taxon>
    </lineage>
</organism>
<dbReference type="Proteomes" id="UP000245412">
    <property type="component" value="Unassembled WGS sequence"/>
</dbReference>
<dbReference type="PANTHER" id="PTHR43016:SF13">
    <property type="entry name" value="PRESEQUENCE PROTEASE, MITOCHONDRIAL"/>
    <property type="match status" value="1"/>
</dbReference>
<keyword evidence="3" id="KW-1185">Reference proteome</keyword>
<dbReference type="GO" id="GO:0046872">
    <property type="term" value="F:metal ion binding"/>
    <property type="evidence" value="ECO:0007669"/>
    <property type="project" value="InterPro"/>
</dbReference>
<dbReference type="InterPro" id="IPR007863">
    <property type="entry name" value="Peptidase_M16_C"/>
</dbReference>
<dbReference type="PANTHER" id="PTHR43016">
    <property type="entry name" value="PRESEQUENCE PROTEASE"/>
    <property type="match status" value="1"/>
</dbReference>